<gene>
    <name evidence="5" type="ORF">ACFSUE_03355</name>
</gene>
<dbReference type="RefSeq" id="WP_253064159.1">
    <property type="nucleotide sequence ID" value="NZ_JAMXWM010000028.1"/>
</dbReference>
<keyword evidence="1" id="KW-0805">Transcription regulation</keyword>
<evidence type="ECO:0000259" key="4">
    <source>
        <dbReference type="PROSITE" id="PS51118"/>
    </source>
</evidence>
<dbReference type="PROSITE" id="PS51118">
    <property type="entry name" value="HTH_HXLR"/>
    <property type="match status" value="1"/>
</dbReference>
<feature type="domain" description="HTH hxlR-type" evidence="4">
    <location>
        <begin position="1"/>
        <end position="49"/>
    </location>
</feature>
<reference evidence="6" key="1">
    <citation type="journal article" date="2019" name="Int. J. Syst. Evol. Microbiol.">
        <title>The Global Catalogue of Microorganisms (GCM) 10K type strain sequencing project: providing services to taxonomists for standard genome sequencing and annotation.</title>
        <authorList>
            <consortium name="The Broad Institute Genomics Platform"/>
            <consortium name="The Broad Institute Genome Sequencing Center for Infectious Disease"/>
            <person name="Wu L."/>
            <person name="Ma J."/>
        </authorList>
    </citation>
    <scope>NUCLEOTIDE SEQUENCE [LARGE SCALE GENOMIC DNA]</scope>
    <source>
        <strain evidence="6">TISTR 2466</strain>
    </source>
</reference>
<keyword evidence="2" id="KW-0238">DNA-binding</keyword>
<dbReference type="Proteomes" id="UP001597399">
    <property type="component" value="Unassembled WGS sequence"/>
</dbReference>
<evidence type="ECO:0000313" key="6">
    <source>
        <dbReference type="Proteomes" id="UP001597399"/>
    </source>
</evidence>
<dbReference type="Gene3D" id="1.10.10.10">
    <property type="entry name" value="Winged helix-like DNA-binding domain superfamily/Winged helix DNA-binding domain"/>
    <property type="match status" value="1"/>
</dbReference>
<evidence type="ECO:0000256" key="1">
    <source>
        <dbReference type="ARBA" id="ARBA00023015"/>
    </source>
</evidence>
<dbReference type="Pfam" id="PF01638">
    <property type="entry name" value="HxlR"/>
    <property type="match status" value="1"/>
</dbReference>
<comment type="caution">
    <text evidence="5">The sequence shown here is derived from an EMBL/GenBank/DDBJ whole genome shotgun (WGS) entry which is preliminary data.</text>
</comment>
<dbReference type="InterPro" id="IPR002577">
    <property type="entry name" value="HTH_HxlR"/>
</dbReference>
<dbReference type="PANTHER" id="PTHR33204">
    <property type="entry name" value="TRANSCRIPTIONAL REGULATOR, MARR FAMILY"/>
    <property type="match status" value="1"/>
</dbReference>
<proteinExistence type="predicted"/>
<organism evidence="5 6">
    <name type="scientific">Sporolactobacillus shoreicorticis</name>
    <dbReference type="NCBI Taxonomy" id="1923877"/>
    <lineage>
        <taxon>Bacteria</taxon>
        <taxon>Bacillati</taxon>
        <taxon>Bacillota</taxon>
        <taxon>Bacilli</taxon>
        <taxon>Bacillales</taxon>
        <taxon>Sporolactobacillaceae</taxon>
        <taxon>Sporolactobacillus</taxon>
    </lineage>
</organism>
<keyword evidence="6" id="KW-1185">Reference proteome</keyword>
<dbReference type="SUPFAM" id="SSF46785">
    <property type="entry name" value="Winged helix' DNA-binding domain"/>
    <property type="match status" value="1"/>
</dbReference>
<accession>A0ABW5RZG6</accession>
<dbReference type="InterPro" id="IPR036390">
    <property type="entry name" value="WH_DNA-bd_sf"/>
</dbReference>
<name>A0ABW5RZG6_9BACL</name>
<sequence length="66" mass="7473">MESGGIIARHTYHTVPPTVTYSLTTEGRQLIALFESLRDWGEKNIKKRQATGESVRLAEHHCGYQC</sequence>
<dbReference type="InterPro" id="IPR036388">
    <property type="entry name" value="WH-like_DNA-bd_sf"/>
</dbReference>
<evidence type="ECO:0000256" key="2">
    <source>
        <dbReference type="ARBA" id="ARBA00023125"/>
    </source>
</evidence>
<evidence type="ECO:0000313" key="5">
    <source>
        <dbReference type="EMBL" id="MFD2692682.1"/>
    </source>
</evidence>
<protein>
    <submittedName>
        <fullName evidence="5">Winged helix-turn-helix transcriptional regulator</fullName>
    </submittedName>
</protein>
<keyword evidence="3" id="KW-0804">Transcription</keyword>
<dbReference type="EMBL" id="JBHUMQ010000006">
    <property type="protein sequence ID" value="MFD2692682.1"/>
    <property type="molecule type" value="Genomic_DNA"/>
</dbReference>
<evidence type="ECO:0000256" key="3">
    <source>
        <dbReference type="ARBA" id="ARBA00023163"/>
    </source>
</evidence>